<dbReference type="CDD" id="cd00009">
    <property type="entry name" value="AAA"/>
    <property type="match status" value="1"/>
</dbReference>
<evidence type="ECO:0000313" key="3">
    <source>
        <dbReference type="EMBL" id="SPJ34694.1"/>
    </source>
</evidence>
<proteinExistence type="predicted"/>
<name>A0A2R8CPI4_9GAMM</name>
<feature type="region of interest" description="Disordered" evidence="1">
    <location>
        <begin position="647"/>
        <end position="667"/>
    </location>
</feature>
<keyword evidence="3" id="KW-0436">Ligase</keyword>
<dbReference type="InterPro" id="IPR036465">
    <property type="entry name" value="vWFA_dom_sf"/>
</dbReference>
<gene>
    <name evidence="3" type="primary">bchI</name>
    <name evidence="3" type="ORF">KSP9073_02739</name>
</gene>
<dbReference type="Pfam" id="PF07728">
    <property type="entry name" value="AAA_5"/>
    <property type="match status" value="1"/>
</dbReference>
<dbReference type="Gene3D" id="1.10.8.80">
    <property type="entry name" value="Magnesium chelatase subunit I, C-Terminal domain"/>
    <property type="match status" value="1"/>
</dbReference>
<dbReference type="Pfam" id="PF17863">
    <property type="entry name" value="AAA_lid_2"/>
    <property type="match status" value="1"/>
</dbReference>
<dbReference type="SUPFAM" id="SSF52540">
    <property type="entry name" value="P-loop containing nucleoside triphosphate hydrolases"/>
    <property type="match status" value="1"/>
</dbReference>
<keyword evidence="4" id="KW-1185">Reference proteome</keyword>
<dbReference type="EMBL" id="ONZI01000004">
    <property type="protein sequence ID" value="SPJ34694.1"/>
    <property type="molecule type" value="Genomic_DNA"/>
</dbReference>
<evidence type="ECO:0000313" key="4">
    <source>
        <dbReference type="Proteomes" id="UP000244934"/>
    </source>
</evidence>
<dbReference type="SMART" id="SM00382">
    <property type="entry name" value="AAA"/>
    <property type="match status" value="1"/>
</dbReference>
<dbReference type="GO" id="GO:0005524">
    <property type="term" value="F:ATP binding"/>
    <property type="evidence" value="ECO:0007669"/>
    <property type="project" value="InterPro"/>
</dbReference>
<dbReference type="InterPro" id="IPR041628">
    <property type="entry name" value="ChlI/MoxR_AAA_lid"/>
</dbReference>
<feature type="compositionally biased region" description="Low complexity" evidence="1">
    <location>
        <begin position="414"/>
        <end position="424"/>
    </location>
</feature>
<reference evidence="4" key="1">
    <citation type="submission" date="2018-03" db="EMBL/GenBank/DDBJ databases">
        <authorList>
            <person name="Navarro De La Torre S."/>
        </authorList>
    </citation>
    <scope>NUCLEOTIDE SEQUENCE [LARGE SCALE GENOMIC DNA]</scope>
    <source>
        <strain evidence="4">EAod3</strain>
    </source>
</reference>
<dbReference type="InterPro" id="IPR002035">
    <property type="entry name" value="VWF_A"/>
</dbReference>
<dbReference type="EC" id="6.6.1.1" evidence="3"/>
<dbReference type="InterPro" id="IPR052989">
    <property type="entry name" value="Mg-chelatase_DI-like"/>
</dbReference>
<dbReference type="GO" id="GO:0016851">
    <property type="term" value="F:magnesium chelatase activity"/>
    <property type="evidence" value="ECO:0007669"/>
    <property type="project" value="UniProtKB-EC"/>
</dbReference>
<dbReference type="Gene3D" id="3.40.50.300">
    <property type="entry name" value="P-loop containing nucleotide triphosphate hydrolases"/>
    <property type="match status" value="1"/>
</dbReference>
<feature type="compositionally biased region" description="Basic and acidic residues" evidence="1">
    <location>
        <begin position="372"/>
        <end position="387"/>
    </location>
</feature>
<dbReference type="Gene3D" id="3.40.50.410">
    <property type="entry name" value="von Willebrand factor, type A domain"/>
    <property type="match status" value="1"/>
</dbReference>
<dbReference type="SUPFAM" id="SSF53300">
    <property type="entry name" value="vWA-like"/>
    <property type="match status" value="1"/>
</dbReference>
<sequence length="667" mass="72322">MTSPPRPLFPFTAVTGHDRLKLALILAALDTRLGGVLVSGPRGTAKSTLARSLAELLPFSRSSLVTLPLGADEAQLTGTLDLGRALGEREVAFQPGLLARAHEGVLYIDEVNLLPDALVDLLLDVAASGINHVERDGISHQHPADFLLIGTMNPDEGELRPQLLDRFGLAVLDHPAPDIEQRLQIVERRLAFDRDPDVFMADWQEEQALLRERLSAARQRLSTVTLSPNLARIIATRCVEAGVEGVRADLAWRRGALAHAAWQGRQTVTLEDIDALATLVMAHRAPQWAADTAPEDGSDGNQGNEGNHQQDTTGSEHKSSPDQTPSPRTGRYPGRRPSPDAPNRPDLTSSHDASITPPDSEPERPSPTASSDEQHDADPGRDDHDQASGDWGNLPAHQTSSALDTATGWHIQLPASSSSALPSRSRIRQQGARMKGRDAIGRLRIDWPGSLRKAAMPQAGSSLDSMPSLVWRRERRRPDRLTCIVLDISGSSLNRQNHSQRTRQLEKAMALVTQIASSVYLAREQLMLITLGGGGVTEVMAPRRAPRTITPLLNNLVPGGGTPLRRGLDDTRQRLTRLQHQTPETTRLWILTDARSRDDLELTPFGCETHVVNCAPQGDTLGRARELATTLAATCHTLDALSVDTSVDTLSPLPSQPATTTAPGRTP</sequence>
<dbReference type="RefSeq" id="WP_108843511.1">
    <property type="nucleotide sequence ID" value="NZ_ONZI01000004.1"/>
</dbReference>
<dbReference type="Pfam" id="PF13519">
    <property type="entry name" value="VWA_2"/>
    <property type="match status" value="1"/>
</dbReference>
<feature type="region of interest" description="Disordered" evidence="1">
    <location>
        <begin position="414"/>
        <end position="436"/>
    </location>
</feature>
<feature type="region of interest" description="Disordered" evidence="1">
    <location>
        <begin position="289"/>
        <end position="398"/>
    </location>
</feature>
<dbReference type="OrthoDB" id="9775079at2"/>
<dbReference type="PANTHER" id="PTHR35023">
    <property type="entry name" value="CHELATASE-RELATED"/>
    <property type="match status" value="1"/>
</dbReference>
<feature type="domain" description="AAA+ ATPase" evidence="2">
    <location>
        <begin position="32"/>
        <end position="178"/>
    </location>
</feature>
<dbReference type="GO" id="GO:0016887">
    <property type="term" value="F:ATP hydrolysis activity"/>
    <property type="evidence" value="ECO:0007669"/>
    <property type="project" value="InterPro"/>
</dbReference>
<dbReference type="InterPro" id="IPR003593">
    <property type="entry name" value="AAA+_ATPase"/>
</dbReference>
<dbReference type="InterPro" id="IPR011704">
    <property type="entry name" value="ATPase_dyneun-rel_AAA"/>
</dbReference>
<dbReference type="AlphaFoldDB" id="A0A2R8CPI4"/>
<accession>A0A2R8CPI4</accession>
<organism evidence="3 4">
    <name type="scientific">Kushneria phyllosphaerae</name>
    <dbReference type="NCBI Taxonomy" id="2100822"/>
    <lineage>
        <taxon>Bacteria</taxon>
        <taxon>Pseudomonadati</taxon>
        <taxon>Pseudomonadota</taxon>
        <taxon>Gammaproteobacteria</taxon>
        <taxon>Oceanospirillales</taxon>
        <taxon>Halomonadaceae</taxon>
        <taxon>Kushneria</taxon>
    </lineage>
</organism>
<evidence type="ECO:0000259" key="2">
    <source>
        <dbReference type="SMART" id="SM00382"/>
    </source>
</evidence>
<dbReference type="Proteomes" id="UP000244934">
    <property type="component" value="Unassembled WGS sequence"/>
</dbReference>
<dbReference type="InterPro" id="IPR027417">
    <property type="entry name" value="P-loop_NTPase"/>
</dbReference>
<feature type="compositionally biased region" description="Polar residues" evidence="1">
    <location>
        <begin position="299"/>
        <end position="313"/>
    </location>
</feature>
<dbReference type="PANTHER" id="PTHR35023:SF1">
    <property type="entry name" value="MG-PROTOPORPHYRIN IX CHELATASE"/>
    <property type="match status" value="1"/>
</dbReference>
<protein>
    <submittedName>
        <fullName evidence="3">Magnesium-chelatase 38 kDa subunit</fullName>
        <ecNumber evidence="3">6.6.1.1</ecNumber>
    </submittedName>
</protein>
<evidence type="ECO:0000256" key="1">
    <source>
        <dbReference type="SAM" id="MobiDB-lite"/>
    </source>
</evidence>